<proteinExistence type="predicted"/>
<keyword evidence="2" id="KW-1185">Reference proteome</keyword>
<dbReference type="InterPro" id="IPR004260">
    <property type="entry name" value="Pyr-dimer_DNA_glycosylase"/>
</dbReference>
<dbReference type="AlphaFoldDB" id="A0A2Z5QY31"/>
<dbReference type="KEGG" id="raj:RA11412_0921"/>
<evidence type="ECO:0000313" key="2">
    <source>
        <dbReference type="Proteomes" id="UP000250241"/>
    </source>
</evidence>
<protein>
    <submittedName>
        <fullName evidence="1">Pyrimidine dimer DNA glycosylase</fullName>
    </submittedName>
</protein>
<evidence type="ECO:0000313" key="1">
    <source>
        <dbReference type="EMBL" id="BAV87220.1"/>
    </source>
</evidence>
<dbReference type="Pfam" id="PF03013">
    <property type="entry name" value="Pyr_excise"/>
    <property type="match status" value="1"/>
</dbReference>
<organism evidence="1 2">
    <name type="scientific">Rothia aeria</name>
    <dbReference type="NCBI Taxonomy" id="172042"/>
    <lineage>
        <taxon>Bacteria</taxon>
        <taxon>Bacillati</taxon>
        <taxon>Actinomycetota</taxon>
        <taxon>Actinomycetes</taxon>
        <taxon>Micrococcales</taxon>
        <taxon>Micrococcaceae</taxon>
        <taxon>Rothia</taxon>
    </lineage>
</organism>
<gene>
    <name evidence="1" type="ORF">RA11412_0921</name>
</gene>
<dbReference type="EMBL" id="AP017895">
    <property type="protein sequence ID" value="BAV87220.1"/>
    <property type="molecule type" value="Genomic_DNA"/>
</dbReference>
<reference evidence="1 2" key="1">
    <citation type="submission" date="2016-10" db="EMBL/GenBank/DDBJ databases">
        <title>Genome sequence of Rothia aeria strain JCM11412.</title>
        <authorList>
            <person name="Nambu T."/>
        </authorList>
    </citation>
    <scope>NUCLEOTIDE SEQUENCE [LARGE SCALE GENOMIC DNA]</scope>
    <source>
        <strain evidence="1 2">JCM 11412</strain>
    </source>
</reference>
<accession>A0A2Z5QY31</accession>
<sequence length="195" mass="21954">MWGARILFRCERPTGAFCLNIFGQTAAVLPKSAGLRLYSGWMRIWSAHPSLLDRRALIACWRESLLAQKVLRGLTRGYTNHPQLIRFRAHSQPVEAIGAYLHGLADEAQLRGYSFNRSLITAERGKNLEPIAVTEGQLAYELSFLAHKVAGRDADWEPILTERLAKFTQAGKPAVHPVFEVVPGEIEAWEKTKEF</sequence>
<name>A0A2Z5QY31_9MICC</name>
<dbReference type="Proteomes" id="UP000250241">
    <property type="component" value="Chromosome"/>
</dbReference>